<dbReference type="PANTHER" id="PTHR34482">
    <property type="entry name" value="DNA DAMAGE-INDUCIBLE PROTEIN 1-LIKE"/>
    <property type="match status" value="1"/>
</dbReference>
<accession>A0AAD4V4T9</accession>
<comment type="caution">
    <text evidence="2">The sequence shown here is derived from an EMBL/GenBank/DDBJ whole genome shotgun (WGS) entry which is preliminary data.</text>
</comment>
<protein>
    <recommendedName>
        <fullName evidence="1">Retrotransposon gag domain-containing protein</fullName>
    </recommendedName>
</protein>
<evidence type="ECO:0000313" key="2">
    <source>
        <dbReference type="EMBL" id="KAI5317878.1"/>
    </source>
</evidence>
<proteinExistence type="predicted"/>
<dbReference type="InterPro" id="IPR005162">
    <property type="entry name" value="Retrotrans_gag_dom"/>
</dbReference>
<evidence type="ECO:0000259" key="1">
    <source>
        <dbReference type="Pfam" id="PF03732"/>
    </source>
</evidence>
<evidence type="ECO:0000313" key="3">
    <source>
        <dbReference type="Proteomes" id="UP001054821"/>
    </source>
</evidence>
<dbReference type="EMBL" id="JAJFAZ020000007">
    <property type="protein sequence ID" value="KAI5317878.1"/>
    <property type="molecule type" value="Genomic_DNA"/>
</dbReference>
<gene>
    <name evidence="2" type="ORF">L3X38_037585</name>
</gene>
<name>A0AAD4V4T9_PRUDU</name>
<keyword evidence="3" id="KW-1185">Reference proteome</keyword>
<reference evidence="2 3" key="1">
    <citation type="journal article" date="2022" name="G3 (Bethesda)">
        <title>Whole-genome sequence and methylome profiling of the almond [Prunus dulcis (Mill.) D.A. Webb] cultivar 'Nonpareil'.</title>
        <authorList>
            <person name="D'Amico-Willman K.M."/>
            <person name="Ouma W.Z."/>
            <person name="Meulia T."/>
            <person name="Sideli G.M."/>
            <person name="Gradziel T.M."/>
            <person name="Fresnedo-Ramirez J."/>
        </authorList>
    </citation>
    <scope>NUCLEOTIDE SEQUENCE [LARGE SCALE GENOMIC DNA]</scope>
    <source>
        <strain evidence="2">Clone GOH B32 T37-40</strain>
    </source>
</reference>
<dbReference type="AlphaFoldDB" id="A0AAD4V4T9"/>
<feature type="domain" description="Retrotransposon gag" evidence="1">
    <location>
        <begin position="66"/>
        <end position="160"/>
    </location>
</feature>
<organism evidence="2 3">
    <name type="scientific">Prunus dulcis</name>
    <name type="common">Almond</name>
    <name type="synonym">Amygdalus dulcis</name>
    <dbReference type="NCBI Taxonomy" id="3755"/>
    <lineage>
        <taxon>Eukaryota</taxon>
        <taxon>Viridiplantae</taxon>
        <taxon>Streptophyta</taxon>
        <taxon>Embryophyta</taxon>
        <taxon>Tracheophyta</taxon>
        <taxon>Spermatophyta</taxon>
        <taxon>Magnoliopsida</taxon>
        <taxon>eudicotyledons</taxon>
        <taxon>Gunneridae</taxon>
        <taxon>Pentapetalae</taxon>
        <taxon>rosids</taxon>
        <taxon>fabids</taxon>
        <taxon>Rosales</taxon>
        <taxon>Rosaceae</taxon>
        <taxon>Amygdaloideae</taxon>
        <taxon>Amygdaleae</taxon>
        <taxon>Prunus</taxon>
    </lineage>
</organism>
<dbReference type="Pfam" id="PF03732">
    <property type="entry name" value="Retrotrans_gag"/>
    <property type="match status" value="1"/>
</dbReference>
<sequence length="175" mass="20736">MAGVEGQNENDETQDDQITRIQVKFRKTRPPVFKGDPNPMAVEEWLRKMRRKMNEQRVLGNLNVTIASIYLEGQAYQWWESILAMPDVEIATWVAFEAIFLEKYFRETMKTMKVREFTNLYQGDMTVGQYQAKFEELMHFAPYMIPDEFAKAKKFEEGLRLEVKEKVELFKLKSC</sequence>
<dbReference type="Proteomes" id="UP001054821">
    <property type="component" value="Chromosome 7"/>
</dbReference>
<dbReference type="PANTHER" id="PTHR34482:SF36">
    <property type="entry name" value="RETROTRANSPOSON GAG DOMAIN-CONTAINING PROTEIN"/>
    <property type="match status" value="1"/>
</dbReference>